<accession>A0AAD5WXJ0</accession>
<dbReference type="Proteomes" id="UP001212841">
    <property type="component" value="Unassembled WGS sequence"/>
</dbReference>
<reference evidence="2" key="1">
    <citation type="submission" date="2020-05" db="EMBL/GenBank/DDBJ databases">
        <title>Phylogenomic resolution of chytrid fungi.</title>
        <authorList>
            <person name="Stajich J.E."/>
            <person name="Amses K."/>
            <person name="Simmons R."/>
            <person name="Seto K."/>
            <person name="Myers J."/>
            <person name="Bonds A."/>
            <person name="Quandt C.A."/>
            <person name="Barry K."/>
            <person name="Liu P."/>
            <person name="Grigoriev I."/>
            <person name="Longcore J.E."/>
            <person name="James T.Y."/>
        </authorList>
    </citation>
    <scope>NUCLEOTIDE SEQUENCE</scope>
    <source>
        <strain evidence="2">JEL0318</strain>
    </source>
</reference>
<dbReference type="PANTHER" id="PTHR13847:SF150">
    <property type="entry name" value="OXIDOREDUCTASE TDA3-RELATED"/>
    <property type="match status" value="1"/>
</dbReference>
<keyword evidence="3" id="KW-1185">Reference proteome</keyword>
<proteinExistence type="predicted"/>
<feature type="domain" description="FAD dependent oxidoreductase" evidence="1">
    <location>
        <begin position="33"/>
        <end position="135"/>
    </location>
</feature>
<evidence type="ECO:0000259" key="1">
    <source>
        <dbReference type="Pfam" id="PF01266"/>
    </source>
</evidence>
<evidence type="ECO:0000313" key="3">
    <source>
        <dbReference type="Proteomes" id="UP001212841"/>
    </source>
</evidence>
<dbReference type="Pfam" id="PF01266">
    <property type="entry name" value="DAO"/>
    <property type="match status" value="1"/>
</dbReference>
<sequence>MSVQLTDSTQVLYDFPPPSHPAKSPFPRANEPIVIVGGGVIGAAISYYLHKAGANDITIVEQTAIAHAASGKAGGFLAANWCDHLLTKQLARVGFDLHREFAEQVGEESIGYRGVWTFKAEVDEKRLMKERDVAEERQTRARKRKMEE</sequence>
<dbReference type="InterPro" id="IPR006076">
    <property type="entry name" value="FAD-dep_OxRdtase"/>
</dbReference>
<dbReference type="PANTHER" id="PTHR13847">
    <property type="entry name" value="SARCOSINE DEHYDROGENASE-RELATED"/>
    <property type="match status" value="1"/>
</dbReference>
<gene>
    <name evidence="2" type="ORF">HK097_002868</name>
</gene>
<dbReference type="Gene3D" id="3.50.50.60">
    <property type="entry name" value="FAD/NAD(P)-binding domain"/>
    <property type="match status" value="1"/>
</dbReference>
<evidence type="ECO:0000313" key="2">
    <source>
        <dbReference type="EMBL" id="KAJ3039301.1"/>
    </source>
</evidence>
<comment type="caution">
    <text evidence="2">The sequence shown here is derived from an EMBL/GenBank/DDBJ whole genome shotgun (WGS) entry which is preliminary data.</text>
</comment>
<feature type="non-terminal residue" evidence="2">
    <location>
        <position position="148"/>
    </location>
</feature>
<dbReference type="SUPFAM" id="SSF51905">
    <property type="entry name" value="FAD/NAD(P)-binding domain"/>
    <property type="match status" value="1"/>
</dbReference>
<name>A0AAD5WXJ0_9FUNG</name>
<dbReference type="GO" id="GO:0005737">
    <property type="term" value="C:cytoplasm"/>
    <property type="evidence" value="ECO:0007669"/>
    <property type="project" value="TreeGrafter"/>
</dbReference>
<dbReference type="EMBL" id="JADGJD010001646">
    <property type="protein sequence ID" value="KAJ3039301.1"/>
    <property type="molecule type" value="Genomic_DNA"/>
</dbReference>
<protein>
    <recommendedName>
        <fullName evidence="1">FAD dependent oxidoreductase domain-containing protein</fullName>
    </recommendedName>
</protein>
<organism evidence="2 3">
    <name type="scientific">Rhizophlyctis rosea</name>
    <dbReference type="NCBI Taxonomy" id="64517"/>
    <lineage>
        <taxon>Eukaryota</taxon>
        <taxon>Fungi</taxon>
        <taxon>Fungi incertae sedis</taxon>
        <taxon>Chytridiomycota</taxon>
        <taxon>Chytridiomycota incertae sedis</taxon>
        <taxon>Chytridiomycetes</taxon>
        <taxon>Rhizophlyctidales</taxon>
        <taxon>Rhizophlyctidaceae</taxon>
        <taxon>Rhizophlyctis</taxon>
    </lineage>
</organism>
<dbReference type="AlphaFoldDB" id="A0AAD5WXJ0"/>
<dbReference type="InterPro" id="IPR036188">
    <property type="entry name" value="FAD/NAD-bd_sf"/>
</dbReference>